<sequence length="159" mass="17626">MNRRTTDEIEFVELGETFVAGLPVRSPKRPLGDLRDRNVERAWSSVLQEDLPGPLASIYTDHAPENDSYYTQVVGYQCSGIDQVLRGHVLARVPPGRYARFVSLGEFPDVVADLWEQIHGAEGSGRISRTFTGDFEVYPNAFRIELYVSVGPATGKAPA</sequence>
<dbReference type="SMART" id="SM00871">
    <property type="entry name" value="AraC_E_bind"/>
    <property type="match status" value="1"/>
</dbReference>
<accession>A0ABW2RY99</accession>
<dbReference type="SUPFAM" id="SSF55136">
    <property type="entry name" value="Probable bacterial effector-binding domain"/>
    <property type="match status" value="1"/>
</dbReference>
<dbReference type="RefSeq" id="WP_378405225.1">
    <property type="nucleotide sequence ID" value="NZ_JBHTCS010000014.1"/>
</dbReference>
<dbReference type="PANTHER" id="PTHR36444:SF2">
    <property type="entry name" value="TRANSCRIPTIONAL REGULATOR PROTEIN YOBU-RELATED"/>
    <property type="match status" value="1"/>
</dbReference>
<protein>
    <submittedName>
        <fullName evidence="2">GyrI-like domain-containing protein</fullName>
    </submittedName>
</protein>
<dbReference type="InterPro" id="IPR053182">
    <property type="entry name" value="YobU-like_regulator"/>
</dbReference>
<dbReference type="InterPro" id="IPR011256">
    <property type="entry name" value="Reg_factor_effector_dom_sf"/>
</dbReference>
<dbReference type="PANTHER" id="PTHR36444">
    <property type="entry name" value="TRANSCRIPTIONAL REGULATOR PROTEIN YOBU-RELATED"/>
    <property type="match status" value="1"/>
</dbReference>
<comment type="caution">
    <text evidence="2">The sequence shown here is derived from an EMBL/GenBank/DDBJ whole genome shotgun (WGS) entry which is preliminary data.</text>
</comment>
<dbReference type="InterPro" id="IPR029441">
    <property type="entry name" value="Cass2"/>
</dbReference>
<organism evidence="2 3">
    <name type="scientific">Rhodococcus daqingensis</name>
    <dbReference type="NCBI Taxonomy" id="2479363"/>
    <lineage>
        <taxon>Bacteria</taxon>
        <taxon>Bacillati</taxon>
        <taxon>Actinomycetota</taxon>
        <taxon>Actinomycetes</taxon>
        <taxon>Mycobacteriales</taxon>
        <taxon>Nocardiaceae</taxon>
        <taxon>Rhodococcus</taxon>
    </lineage>
</organism>
<name>A0ABW2RY99_9NOCA</name>
<evidence type="ECO:0000259" key="1">
    <source>
        <dbReference type="SMART" id="SM00871"/>
    </source>
</evidence>
<dbReference type="EMBL" id="JBHTCS010000014">
    <property type="protein sequence ID" value="MFC7448800.1"/>
    <property type="molecule type" value="Genomic_DNA"/>
</dbReference>
<evidence type="ECO:0000313" key="3">
    <source>
        <dbReference type="Proteomes" id="UP001596484"/>
    </source>
</evidence>
<dbReference type="InterPro" id="IPR010499">
    <property type="entry name" value="AraC_E-bd"/>
</dbReference>
<proteinExistence type="predicted"/>
<keyword evidence="3" id="KW-1185">Reference proteome</keyword>
<dbReference type="Gene3D" id="3.20.80.10">
    <property type="entry name" value="Regulatory factor, effector binding domain"/>
    <property type="match status" value="1"/>
</dbReference>
<gene>
    <name evidence="2" type="ORF">ACFQS9_12955</name>
</gene>
<reference evidence="3" key="1">
    <citation type="journal article" date="2019" name="Int. J. Syst. Evol. Microbiol.">
        <title>The Global Catalogue of Microorganisms (GCM) 10K type strain sequencing project: providing services to taxonomists for standard genome sequencing and annotation.</title>
        <authorList>
            <consortium name="The Broad Institute Genomics Platform"/>
            <consortium name="The Broad Institute Genome Sequencing Center for Infectious Disease"/>
            <person name="Wu L."/>
            <person name="Ma J."/>
        </authorList>
    </citation>
    <scope>NUCLEOTIDE SEQUENCE [LARGE SCALE GENOMIC DNA]</scope>
    <source>
        <strain evidence="3">ICMP 19430</strain>
    </source>
</reference>
<dbReference type="Pfam" id="PF14526">
    <property type="entry name" value="Cass2"/>
    <property type="match status" value="1"/>
</dbReference>
<evidence type="ECO:0000313" key="2">
    <source>
        <dbReference type="EMBL" id="MFC7448800.1"/>
    </source>
</evidence>
<dbReference type="Proteomes" id="UP001596484">
    <property type="component" value="Unassembled WGS sequence"/>
</dbReference>
<feature type="domain" description="AraC effector-binding" evidence="1">
    <location>
        <begin position="7"/>
        <end position="151"/>
    </location>
</feature>